<evidence type="ECO:0000313" key="2">
    <source>
        <dbReference type="EMBL" id="REK69179.1"/>
    </source>
</evidence>
<evidence type="ECO:0000313" key="3">
    <source>
        <dbReference type="Proteomes" id="UP000261905"/>
    </source>
</evidence>
<evidence type="ECO:0000256" key="1">
    <source>
        <dbReference type="SAM" id="SignalP"/>
    </source>
</evidence>
<organism evidence="2 3">
    <name type="scientific">Paenibacillus paeoniae</name>
    <dbReference type="NCBI Taxonomy" id="2292705"/>
    <lineage>
        <taxon>Bacteria</taxon>
        <taxon>Bacillati</taxon>
        <taxon>Bacillota</taxon>
        <taxon>Bacilli</taxon>
        <taxon>Bacillales</taxon>
        <taxon>Paenibacillaceae</taxon>
        <taxon>Paenibacillus</taxon>
    </lineage>
</organism>
<comment type="caution">
    <text evidence="2">The sequence shown here is derived from an EMBL/GenBank/DDBJ whole genome shotgun (WGS) entry which is preliminary data.</text>
</comment>
<feature type="chain" id="PRO_5038502089" evidence="1">
    <location>
        <begin position="19"/>
        <end position="224"/>
    </location>
</feature>
<protein>
    <submittedName>
        <fullName evidence="2">Uncharacterized protein</fullName>
    </submittedName>
</protein>
<dbReference type="RefSeq" id="WP_116050306.1">
    <property type="nucleotide sequence ID" value="NZ_QUBQ01000010.1"/>
</dbReference>
<dbReference type="PROSITE" id="PS51257">
    <property type="entry name" value="PROKAR_LIPOPROTEIN"/>
    <property type="match status" value="1"/>
</dbReference>
<accession>A0A371NZT6</accession>
<name>A0A371NZT6_9BACL</name>
<proteinExistence type="predicted"/>
<sequence length="224" mass="25366">MRKLLAMLLTMIIIAVIAGCGTEQKVPSTNAGIEVDKQTYPDESETSSYDDEPIYPGEAYHPNFNETLQAQTFPALVNSKVKENLSNLSAEQAFEWVKEAELTYQTTMYRHAAYTEEQRAEILSWLQNYMSEEVIQQRAGKAFHPVEGGYRIIAAYYFQDFNIVSIENVVHLDVKQKDNVTTLIAELVVMVEQPITVVYKITTTDGVSKLTGYQFELGPVNYNN</sequence>
<gene>
    <name evidence="2" type="ORF">DX130_25970</name>
</gene>
<dbReference type="AlphaFoldDB" id="A0A371NZT6"/>
<keyword evidence="1" id="KW-0732">Signal</keyword>
<feature type="signal peptide" evidence="1">
    <location>
        <begin position="1"/>
        <end position="18"/>
    </location>
</feature>
<reference evidence="2 3" key="1">
    <citation type="submission" date="2018-08" db="EMBL/GenBank/DDBJ databases">
        <title>Paenibacillus sp. M4BSY-1, whole genome shotgun sequence.</title>
        <authorList>
            <person name="Tuo L."/>
        </authorList>
    </citation>
    <scope>NUCLEOTIDE SEQUENCE [LARGE SCALE GENOMIC DNA]</scope>
    <source>
        <strain evidence="2 3">M4BSY-1</strain>
    </source>
</reference>
<dbReference type="EMBL" id="QUBQ01000010">
    <property type="protein sequence ID" value="REK69179.1"/>
    <property type="molecule type" value="Genomic_DNA"/>
</dbReference>
<keyword evidence="3" id="KW-1185">Reference proteome</keyword>
<dbReference type="Proteomes" id="UP000261905">
    <property type="component" value="Unassembled WGS sequence"/>
</dbReference>